<dbReference type="SUPFAM" id="SSF51338">
    <property type="entry name" value="Composite domain of metallo-dependent hydrolases"/>
    <property type="match status" value="1"/>
</dbReference>
<dbReference type="InterPro" id="IPR011059">
    <property type="entry name" value="Metal-dep_hydrolase_composite"/>
</dbReference>
<evidence type="ECO:0000256" key="7">
    <source>
        <dbReference type="ARBA" id="ARBA00022801"/>
    </source>
</evidence>
<dbReference type="GO" id="GO:0050480">
    <property type="term" value="F:imidazolonepropionase activity"/>
    <property type="evidence" value="ECO:0007669"/>
    <property type="project" value="UniProtKB-EC"/>
</dbReference>
<keyword evidence="7" id="KW-0378">Hydrolase</keyword>
<feature type="chain" id="PRO_5001601404" description="Probable imidazolonepropionase" evidence="11">
    <location>
        <begin position="23"/>
        <end position="469"/>
    </location>
</feature>
<organism evidence="13 14">
    <name type="scientific">Trypanosoma rangeli SC58</name>
    <dbReference type="NCBI Taxonomy" id="429131"/>
    <lineage>
        <taxon>Eukaryota</taxon>
        <taxon>Discoba</taxon>
        <taxon>Euglenozoa</taxon>
        <taxon>Kinetoplastea</taxon>
        <taxon>Metakinetoplastina</taxon>
        <taxon>Trypanosomatida</taxon>
        <taxon>Trypanosomatidae</taxon>
        <taxon>Trypanosoma</taxon>
        <taxon>Herpetosoma</taxon>
    </lineage>
</organism>
<keyword evidence="8" id="KW-0369">Histidine metabolism</keyword>
<dbReference type="PANTHER" id="PTHR42752">
    <property type="entry name" value="IMIDAZOLONEPROPIONASE"/>
    <property type="match status" value="1"/>
</dbReference>
<evidence type="ECO:0000313" key="14">
    <source>
        <dbReference type="Proteomes" id="UP000031737"/>
    </source>
</evidence>
<dbReference type="FunFam" id="3.20.20.140:FF:000007">
    <property type="entry name" value="Imidazolonepropionase"/>
    <property type="match status" value="1"/>
</dbReference>
<dbReference type="OrthoDB" id="244339at2759"/>
<protein>
    <recommendedName>
        <fullName evidence="5">Probable imidazolonepropionase</fullName>
        <ecNumber evidence="4">3.5.2.7</ecNumber>
    </recommendedName>
</protein>
<dbReference type="GO" id="GO:0005737">
    <property type="term" value="C:cytoplasm"/>
    <property type="evidence" value="ECO:0007669"/>
    <property type="project" value="InterPro"/>
</dbReference>
<comment type="catalytic activity">
    <reaction evidence="1">
        <text>4-imidazolone-5-propanoate + H2O = N-formimidoyl-L-glutamate</text>
        <dbReference type="Rhea" id="RHEA:23660"/>
        <dbReference type="ChEBI" id="CHEBI:15377"/>
        <dbReference type="ChEBI" id="CHEBI:58928"/>
        <dbReference type="ChEBI" id="CHEBI:77893"/>
        <dbReference type="EC" id="3.5.2.7"/>
    </reaction>
</comment>
<dbReference type="InterPro" id="IPR032466">
    <property type="entry name" value="Metal_Hydrolase"/>
</dbReference>
<evidence type="ECO:0000256" key="9">
    <source>
        <dbReference type="ARBA" id="ARBA00022833"/>
    </source>
</evidence>
<dbReference type="InterPro" id="IPR005920">
    <property type="entry name" value="HutI"/>
</dbReference>
<keyword evidence="11" id="KW-0732">Signal</keyword>
<keyword evidence="10" id="KW-0408">Iron</keyword>
<evidence type="ECO:0000259" key="12">
    <source>
        <dbReference type="Pfam" id="PF01979"/>
    </source>
</evidence>
<dbReference type="AlphaFoldDB" id="A0A061IX22"/>
<reference evidence="13 14" key="1">
    <citation type="submission" date="2013-07" db="EMBL/GenBank/DDBJ databases">
        <authorList>
            <person name="Stoco P.H."/>
            <person name="Wagner G."/>
            <person name="Gerber A."/>
            <person name="Zaha A."/>
            <person name="Thompson C."/>
            <person name="Bartholomeu D.C."/>
            <person name="Luckemeyer D.D."/>
            <person name="Bahia D."/>
            <person name="Loreto E."/>
            <person name="Prestes E.B."/>
            <person name="Lima F.M."/>
            <person name="Rodrigues-Luiz G."/>
            <person name="Vallejo G.A."/>
            <person name="Filho J.F."/>
            <person name="Monteiro K.M."/>
            <person name="Tyler K.M."/>
            <person name="de Almeida L.G."/>
            <person name="Ortiz M.F."/>
            <person name="Siervo M.A."/>
            <person name="de Moraes M.H."/>
            <person name="Cunha O.L."/>
            <person name="Mendonca-Neto R."/>
            <person name="Silva R."/>
            <person name="Teixeira S.M."/>
            <person name="Murta S.M."/>
            <person name="Sincero T.C."/>
            <person name="Mendes T.A."/>
            <person name="Urmenyi T.P."/>
            <person name="Silva V.G."/>
            <person name="da Rocha W.D."/>
            <person name="Andersson B."/>
            <person name="Romanha A.J."/>
            <person name="Steindel M."/>
            <person name="de Vasconcelos A.T."/>
            <person name="Grisard E.C."/>
        </authorList>
    </citation>
    <scope>NUCLEOTIDE SEQUENCE [LARGE SCALE GENOMIC DNA]</scope>
    <source>
        <strain evidence="13 14">SC58</strain>
    </source>
</reference>
<dbReference type="MEROPS" id="M38.980"/>
<dbReference type="CDD" id="cd01296">
    <property type="entry name" value="Imidazolone-5PH"/>
    <property type="match status" value="1"/>
</dbReference>
<proteinExistence type="inferred from homology"/>
<dbReference type="PANTHER" id="PTHR42752:SF1">
    <property type="entry name" value="IMIDAZOLONEPROPIONASE-RELATED"/>
    <property type="match status" value="1"/>
</dbReference>
<feature type="signal peptide" evidence="11">
    <location>
        <begin position="1"/>
        <end position="22"/>
    </location>
</feature>
<evidence type="ECO:0000256" key="6">
    <source>
        <dbReference type="ARBA" id="ARBA00022723"/>
    </source>
</evidence>
<keyword evidence="6" id="KW-0479">Metal-binding</keyword>
<evidence type="ECO:0000256" key="5">
    <source>
        <dbReference type="ARBA" id="ARBA00013406"/>
    </source>
</evidence>
<dbReference type="NCBIfam" id="TIGR01224">
    <property type="entry name" value="hutI"/>
    <property type="match status" value="1"/>
</dbReference>
<evidence type="ECO:0000256" key="8">
    <source>
        <dbReference type="ARBA" id="ARBA00022808"/>
    </source>
</evidence>
<feature type="domain" description="Amidohydrolase-related" evidence="12">
    <location>
        <begin position="120"/>
        <end position="463"/>
    </location>
</feature>
<dbReference type="InterPro" id="IPR006680">
    <property type="entry name" value="Amidohydro-rel"/>
</dbReference>
<dbReference type="EC" id="3.5.2.7" evidence="4"/>
<evidence type="ECO:0000313" key="13">
    <source>
        <dbReference type="EMBL" id="ESL07234.1"/>
    </source>
</evidence>
<dbReference type="EMBL" id="AUPL01005082">
    <property type="protein sequence ID" value="ESL07234.1"/>
    <property type="molecule type" value="Genomic_DNA"/>
</dbReference>
<dbReference type="Gene3D" id="3.20.20.140">
    <property type="entry name" value="Metal-dependent hydrolases"/>
    <property type="match status" value="1"/>
</dbReference>
<dbReference type="GO" id="GO:0019556">
    <property type="term" value="P:L-histidine catabolic process to glutamate and formamide"/>
    <property type="evidence" value="ECO:0007669"/>
    <property type="project" value="UniProtKB-UniPathway"/>
</dbReference>
<name>A0A061IX22_TRYRA</name>
<gene>
    <name evidence="13" type="ORF">TRSC58_05082</name>
</gene>
<evidence type="ECO:0000256" key="11">
    <source>
        <dbReference type="SAM" id="SignalP"/>
    </source>
</evidence>
<dbReference type="Proteomes" id="UP000031737">
    <property type="component" value="Unassembled WGS sequence"/>
</dbReference>
<comment type="pathway">
    <text evidence="2">Amino-acid degradation; L-histidine degradation into L-glutamate; N-formimidoyl-L-glutamate from L-histidine: step 3/3.</text>
</comment>
<dbReference type="GO" id="GO:0046872">
    <property type="term" value="F:metal ion binding"/>
    <property type="evidence" value="ECO:0007669"/>
    <property type="project" value="UniProtKB-KW"/>
</dbReference>
<dbReference type="Pfam" id="PF01979">
    <property type="entry name" value="Amidohydro_1"/>
    <property type="match status" value="1"/>
</dbReference>
<evidence type="ECO:0000256" key="3">
    <source>
        <dbReference type="ARBA" id="ARBA00008002"/>
    </source>
</evidence>
<keyword evidence="14" id="KW-1185">Reference proteome</keyword>
<evidence type="ECO:0000256" key="2">
    <source>
        <dbReference type="ARBA" id="ARBA00004758"/>
    </source>
</evidence>
<dbReference type="UniPathway" id="UPA00379">
    <property type="reaction ID" value="UER00551"/>
</dbReference>
<evidence type="ECO:0000256" key="10">
    <source>
        <dbReference type="ARBA" id="ARBA00023004"/>
    </source>
</evidence>
<comment type="similarity">
    <text evidence="3">Belongs to the metallo-dependent hydrolases superfamily. HutI family.</text>
</comment>
<evidence type="ECO:0000256" key="1">
    <source>
        <dbReference type="ARBA" id="ARBA00000853"/>
    </source>
</evidence>
<keyword evidence="9" id="KW-0862">Zinc</keyword>
<comment type="caution">
    <text evidence="13">The sequence shown here is derived from an EMBL/GenBank/DDBJ whole genome shotgun (WGS) entry which is preliminary data.</text>
</comment>
<sequence length="469" mass="51108">MGFMHGHFFFSFFLFWLSVASSREENNNINNNNNTWKGGALWRMLLFHNAEQVVQVVRGGERYVAGPMQSNRIAVIPHGSLLVDTVTGNIAAVGTNDEVQAFVTAKNCRVAETVECAGKVLLPGFVDSHTHPVWDGDRSHEFTLKLNGASYMDVQRAGGGIGFTTRSTRAASEADLKAMLQKRLQRMLSFGTTTVEGKSGYGLERETELKMLRVLKQANDAGPLTVVSTFCGAHAVPEGKTAEEAVRDVVEVQLPAVMQERAEGRNDVRNIDVFCELGVFDHDQSRRILEAGKKAGLHVNFHGDELSFVASGELAGEVGAQAVSHLEQVSDDGIACMSKKPTFAVLLPMTAYVLRITPPPARKLIDGNVPVALGSDFCPNAHSLSMPHTMNVACVLMHMTVEEALVAATINAAGSLDLSDRCGSLEAGKWADVVVLQAPRWEHVVYQMVDPPIEAVYKKGKRVYHKQLP</sequence>
<evidence type="ECO:0000256" key="4">
    <source>
        <dbReference type="ARBA" id="ARBA00012864"/>
    </source>
</evidence>
<dbReference type="Gene3D" id="2.30.40.10">
    <property type="entry name" value="Urease, subunit C, domain 1"/>
    <property type="match status" value="1"/>
</dbReference>
<dbReference type="GO" id="GO:0019557">
    <property type="term" value="P:L-histidine catabolic process to glutamate and formate"/>
    <property type="evidence" value="ECO:0007669"/>
    <property type="project" value="UniProtKB-UniPathway"/>
</dbReference>
<accession>A0A061IX22</accession>
<dbReference type="VEuPathDB" id="TriTrypDB:TRSC58_05082"/>
<dbReference type="SUPFAM" id="SSF51556">
    <property type="entry name" value="Metallo-dependent hydrolases"/>
    <property type="match status" value="1"/>
</dbReference>